<organism evidence="2 3">
    <name type="scientific">Glutinoglossum americanum</name>
    <dbReference type="NCBI Taxonomy" id="1670608"/>
    <lineage>
        <taxon>Eukaryota</taxon>
        <taxon>Fungi</taxon>
        <taxon>Dikarya</taxon>
        <taxon>Ascomycota</taxon>
        <taxon>Pezizomycotina</taxon>
        <taxon>Geoglossomycetes</taxon>
        <taxon>Geoglossales</taxon>
        <taxon>Geoglossaceae</taxon>
        <taxon>Glutinoglossum</taxon>
    </lineage>
</organism>
<proteinExistence type="predicted"/>
<feature type="region of interest" description="Disordered" evidence="1">
    <location>
        <begin position="1"/>
        <end position="144"/>
    </location>
</feature>
<feature type="compositionally biased region" description="Low complexity" evidence="1">
    <location>
        <begin position="17"/>
        <end position="26"/>
    </location>
</feature>
<evidence type="ECO:0000313" key="3">
    <source>
        <dbReference type="Proteomes" id="UP000698800"/>
    </source>
</evidence>
<protein>
    <submittedName>
        <fullName evidence="2">Uncharacterized protein</fullName>
    </submittedName>
</protein>
<feature type="compositionally biased region" description="Polar residues" evidence="1">
    <location>
        <begin position="27"/>
        <end position="59"/>
    </location>
</feature>
<feature type="compositionally biased region" description="Basic and acidic residues" evidence="1">
    <location>
        <begin position="122"/>
        <end position="131"/>
    </location>
</feature>
<dbReference type="AlphaFoldDB" id="A0A9P8HWB5"/>
<accession>A0A9P8HWB5</accession>
<feature type="compositionally biased region" description="Low complexity" evidence="1">
    <location>
        <begin position="72"/>
        <end position="99"/>
    </location>
</feature>
<evidence type="ECO:0000256" key="1">
    <source>
        <dbReference type="SAM" id="MobiDB-lite"/>
    </source>
</evidence>
<name>A0A9P8HWB5_9PEZI</name>
<dbReference type="OrthoDB" id="5401960at2759"/>
<dbReference type="Proteomes" id="UP000698800">
    <property type="component" value="Unassembled WGS sequence"/>
</dbReference>
<sequence>MDEQPPPYDEMSFTRPSNGTSNGGNNLTYDSPPSSINPSQFFSQTNTTATDPLLRSQSEPPSPDPTHHGLFRSSTPSPSTQDSQSTQPQTQTPTSSRQRLYQSVPSGLKRPLFDPYWPVPGDLKRPKEQQEAKQTPPSDGGSRYLFGIQPTLFGGQQGQPPLVKSTFDVSGTKQQETTQTMPLEEVKEREKYLGLVMQRIPPPSPEENLLNLMQQHQQAQYQQALHQFTQRQLAQQRHDPDLYKFSTYQDQTTLVLGVLSHIDRLSAEINEMKTFISLGFNTQEDGTGAVGLRRHVEESRLQLRAQNRLLTELDEQLVPLPLRNGTAPGEQKIPTTGRVIKGLDHQAVGILLDLYDIPFTPTMFLHEKKALYLRFVGAGRALMHRVLD</sequence>
<evidence type="ECO:0000313" key="2">
    <source>
        <dbReference type="EMBL" id="KAH0536845.1"/>
    </source>
</evidence>
<comment type="caution">
    <text evidence="2">The sequence shown here is derived from an EMBL/GenBank/DDBJ whole genome shotgun (WGS) entry which is preliminary data.</text>
</comment>
<dbReference type="EMBL" id="JAGHQL010000177">
    <property type="protein sequence ID" value="KAH0536845.1"/>
    <property type="molecule type" value="Genomic_DNA"/>
</dbReference>
<gene>
    <name evidence="2" type="ORF">FGG08_006307</name>
</gene>
<reference evidence="2" key="1">
    <citation type="submission" date="2021-03" db="EMBL/GenBank/DDBJ databases">
        <title>Comparative genomics and phylogenomic investigation of the class Geoglossomycetes provide insights into ecological specialization and systematics.</title>
        <authorList>
            <person name="Melie T."/>
            <person name="Pirro S."/>
            <person name="Miller A.N."/>
            <person name="Quandt A."/>
        </authorList>
    </citation>
    <scope>NUCLEOTIDE SEQUENCE</scope>
    <source>
        <strain evidence="2">GBOQ0MN5Z8</strain>
    </source>
</reference>
<keyword evidence="3" id="KW-1185">Reference proteome</keyword>